<dbReference type="Pfam" id="PF17152">
    <property type="entry name" value="CHASE8"/>
    <property type="match status" value="1"/>
</dbReference>
<dbReference type="EMBL" id="SGSQ01000030">
    <property type="protein sequence ID" value="RZG43707.1"/>
    <property type="molecule type" value="Genomic_DNA"/>
</dbReference>
<keyword evidence="4" id="KW-1185">Reference proteome</keyword>
<gene>
    <name evidence="3" type="ORF">EXU28_16550</name>
</gene>
<dbReference type="SMART" id="SM00267">
    <property type="entry name" value="GGDEF"/>
    <property type="match status" value="1"/>
</dbReference>
<dbReference type="Proteomes" id="UP000293863">
    <property type="component" value="Unassembled WGS sequence"/>
</dbReference>
<dbReference type="NCBIfam" id="TIGR00254">
    <property type="entry name" value="GGDEF"/>
    <property type="match status" value="1"/>
</dbReference>
<dbReference type="InterPro" id="IPR043128">
    <property type="entry name" value="Rev_trsase/Diguanyl_cyclase"/>
</dbReference>
<organism evidence="3 4">
    <name type="scientific">Acinetobacter wuhouensis</name>
    <dbReference type="NCBI Taxonomy" id="1879050"/>
    <lineage>
        <taxon>Bacteria</taxon>
        <taxon>Pseudomonadati</taxon>
        <taxon>Pseudomonadota</taxon>
        <taxon>Gammaproteobacteria</taxon>
        <taxon>Moraxellales</taxon>
        <taxon>Moraxellaceae</taxon>
        <taxon>Acinetobacter</taxon>
    </lineage>
</organism>
<feature type="domain" description="GGDEF" evidence="2">
    <location>
        <begin position="274"/>
        <end position="405"/>
    </location>
</feature>
<dbReference type="Pfam" id="PF00990">
    <property type="entry name" value="GGDEF"/>
    <property type="match status" value="1"/>
</dbReference>
<dbReference type="PANTHER" id="PTHR46663:SF2">
    <property type="entry name" value="GGDEF DOMAIN-CONTAINING PROTEIN"/>
    <property type="match status" value="1"/>
</dbReference>
<name>A0A4Q7ACG3_9GAMM</name>
<dbReference type="PANTHER" id="PTHR46663">
    <property type="entry name" value="DIGUANYLATE CYCLASE DGCT-RELATED"/>
    <property type="match status" value="1"/>
</dbReference>
<dbReference type="CDD" id="cd01949">
    <property type="entry name" value="GGDEF"/>
    <property type="match status" value="1"/>
</dbReference>
<keyword evidence="1" id="KW-0472">Membrane</keyword>
<comment type="caution">
    <text evidence="3">The sequence shown here is derived from an EMBL/GenBank/DDBJ whole genome shotgun (WGS) entry which is preliminary data.</text>
</comment>
<dbReference type="SUPFAM" id="SSF55073">
    <property type="entry name" value="Nucleotide cyclase"/>
    <property type="match status" value="1"/>
</dbReference>
<sequence>MILNLFKSTSLQTLFRKSQFTIFAITLFICTSTFVTISVFTVESYAKQNLLLISRTVSERVQPALVFSDKITISQIINEYTFQHSVRLIEVYDMKGNKVAESLKNAEHYSYIQKIFDQFFLKEPIKLKVQHQGQLVGQVILYGSSNEILMFIIKIFIGLAFGMLFMIFAVWWSVNLTYRHIMESFSPLIQIAQLLKQQKAYNLRFPQSDIKEFQELNGTFNQLLDEIQTWHTHLQNENNALSYQVQHDHLTQLPNRSYFYQVLCNLFEDPNQRQNLALVFIDNNNFKAINDQYGHLVGDEVLKEMSNRLKRHIRQNDFVARLAGDEFAIILRSISKVEHLISIAENLIKCCEEPLIYKEQAIAFSFSLGIAISTQASSPEDLISQADQAMYKAKSLQHHWFIYHS</sequence>
<dbReference type="InterPro" id="IPR052163">
    <property type="entry name" value="DGC-Regulatory_Protein"/>
</dbReference>
<feature type="transmembrane region" description="Helical" evidence="1">
    <location>
        <begin position="148"/>
        <end position="172"/>
    </location>
</feature>
<dbReference type="PROSITE" id="PS50887">
    <property type="entry name" value="GGDEF"/>
    <property type="match status" value="1"/>
</dbReference>
<dbReference type="AlphaFoldDB" id="A0A4Q7ACG3"/>
<dbReference type="InterPro" id="IPR000160">
    <property type="entry name" value="GGDEF_dom"/>
</dbReference>
<keyword evidence="1" id="KW-0812">Transmembrane</keyword>
<proteinExistence type="predicted"/>
<dbReference type="InterPro" id="IPR033417">
    <property type="entry name" value="CHASE8"/>
</dbReference>
<dbReference type="Gene3D" id="3.30.70.270">
    <property type="match status" value="1"/>
</dbReference>
<evidence type="ECO:0000313" key="4">
    <source>
        <dbReference type="Proteomes" id="UP000293863"/>
    </source>
</evidence>
<reference evidence="3 4" key="1">
    <citation type="submission" date="2019-02" db="EMBL/GenBank/DDBJ databases">
        <title>The Batch Genome Submission of Acinetobacter spp. strains.</title>
        <authorList>
            <person name="Qin J."/>
            <person name="Hu Y."/>
            <person name="Ye H."/>
            <person name="Wei L."/>
            <person name="Feng Y."/>
            <person name="Zong Z."/>
        </authorList>
    </citation>
    <scope>NUCLEOTIDE SEQUENCE [LARGE SCALE GENOMIC DNA]</scope>
    <source>
        <strain evidence="3 4">WCHAW060049</strain>
    </source>
</reference>
<protein>
    <submittedName>
        <fullName evidence="3">Sensor domain-containing diguanylate cyclase</fullName>
    </submittedName>
</protein>
<feature type="transmembrane region" description="Helical" evidence="1">
    <location>
        <begin position="20"/>
        <end position="42"/>
    </location>
</feature>
<accession>A0A4Q7ACG3</accession>
<keyword evidence="1" id="KW-1133">Transmembrane helix</keyword>
<evidence type="ECO:0000313" key="3">
    <source>
        <dbReference type="EMBL" id="RZG43707.1"/>
    </source>
</evidence>
<dbReference type="InterPro" id="IPR029787">
    <property type="entry name" value="Nucleotide_cyclase"/>
</dbReference>
<evidence type="ECO:0000259" key="2">
    <source>
        <dbReference type="PROSITE" id="PS50887"/>
    </source>
</evidence>
<evidence type="ECO:0000256" key="1">
    <source>
        <dbReference type="SAM" id="Phobius"/>
    </source>
</evidence>
<dbReference type="RefSeq" id="WP_130116285.1">
    <property type="nucleotide sequence ID" value="NZ_SGSQ01000030.1"/>
</dbReference>